<dbReference type="RefSeq" id="WP_203379317.1">
    <property type="nucleotide sequence ID" value="NZ_JAENHP010000010.1"/>
</dbReference>
<proteinExistence type="predicted"/>
<gene>
    <name evidence="3" type="ORF">JIG36_27595</name>
</gene>
<organism evidence="3 4">
    <name type="scientific">Paractinoplanes ovalisporus</name>
    <dbReference type="NCBI Taxonomy" id="2810368"/>
    <lineage>
        <taxon>Bacteria</taxon>
        <taxon>Bacillati</taxon>
        <taxon>Actinomycetota</taxon>
        <taxon>Actinomycetes</taxon>
        <taxon>Micromonosporales</taxon>
        <taxon>Micromonosporaceae</taxon>
        <taxon>Paractinoplanes</taxon>
    </lineage>
</organism>
<dbReference type="Proteomes" id="UP000632138">
    <property type="component" value="Unassembled WGS sequence"/>
</dbReference>
<feature type="region of interest" description="Disordered" evidence="1">
    <location>
        <begin position="733"/>
        <end position="753"/>
    </location>
</feature>
<dbReference type="CDD" id="cd00102">
    <property type="entry name" value="IPT"/>
    <property type="match status" value="2"/>
</dbReference>
<dbReference type="InterPro" id="IPR013783">
    <property type="entry name" value="Ig-like_fold"/>
</dbReference>
<dbReference type="InterPro" id="IPR002909">
    <property type="entry name" value="IPT_dom"/>
</dbReference>
<dbReference type="EMBL" id="JAENHP010000010">
    <property type="protein sequence ID" value="MBM2619321.1"/>
    <property type="molecule type" value="Genomic_DNA"/>
</dbReference>
<evidence type="ECO:0000313" key="4">
    <source>
        <dbReference type="Proteomes" id="UP000632138"/>
    </source>
</evidence>
<name>A0ABS2AHK4_9ACTN</name>
<dbReference type="SUPFAM" id="SSF81296">
    <property type="entry name" value="E set domains"/>
    <property type="match status" value="3"/>
</dbReference>
<reference evidence="3 4" key="1">
    <citation type="submission" date="2021-01" db="EMBL/GenBank/DDBJ databases">
        <title>Actinoplanes sp. nov. LDG1-06 isolated from lichen.</title>
        <authorList>
            <person name="Saeng-In P."/>
            <person name="Phongsopitanun W."/>
            <person name="Kanchanasin P."/>
            <person name="Yuki M."/>
            <person name="Kudo T."/>
            <person name="Ohkuma M."/>
            <person name="Tanasupawat S."/>
        </authorList>
    </citation>
    <scope>NUCLEOTIDE SEQUENCE [LARGE SCALE GENOMIC DNA]</scope>
    <source>
        <strain evidence="3 4">LDG1-06</strain>
    </source>
</reference>
<dbReference type="Pfam" id="PF01833">
    <property type="entry name" value="TIG"/>
    <property type="match status" value="1"/>
</dbReference>
<feature type="compositionally biased region" description="Basic and acidic residues" evidence="1">
    <location>
        <begin position="733"/>
        <end position="747"/>
    </location>
</feature>
<dbReference type="InterPro" id="IPR014756">
    <property type="entry name" value="Ig_E-set"/>
</dbReference>
<evidence type="ECO:0000313" key="3">
    <source>
        <dbReference type="EMBL" id="MBM2619321.1"/>
    </source>
</evidence>
<protein>
    <submittedName>
        <fullName evidence="3">IPT/TIG domain-containing protein</fullName>
    </submittedName>
</protein>
<feature type="region of interest" description="Disordered" evidence="1">
    <location>
        <begin position="848"/>
        <end position="873"/>
    </location>
</feature>
<keyword evidence="4" id="KW-1185">Reference proteome</keyword>
<dbReference type="Gene3D" id="2.60.40.10">
    <property type="entry name" value="Immunoglobulins"/>
    <property type="match status" value="3"/>
</dbReference>
<dbReference type="SMART" id="SM00429">
    <property type="entry name" value="IPT"/>
    <property type="match status" value="2"/>
</dbReference>
<comment type="caution">
    <text evidence="3">The sequence shown here is derived from an EMBL/GenBank/DDBJ whole genome shotgun (WGS) entry which is preliminary data.</text>
</comment>
<feature type="domain" description="IPT/TIG" evidence="2">
    <location>
        <begin position="100"/>
        <end position="190"/>
    </location>
</feature>
<evidence type="ECO:0000256" key="1">
    <source>
        <dbReference type="SAM" id="MobiDB-lite"/>
    </source>
</evidence>
<evidence type="ECO:0000259" key="2">
    <source>
        <dbReference type="SMART" id="SM00429"/>
    </source>
</evidence>
<sequence length="873" mass="93332">MPDAPQLDSVTPASARAATTLTLAGTSFGARTDGSAVRLRVPAQGAAPVPGELVSWSATAIQVRVPPLATFGSGGPLEITVHSDDGDSDAAAFVLEEEAPPAVTAVQPARGLGGDAITLTGERFGRRAPGSAVLFQAPGPRDVAAVVDSWNPGTIVVRVPLAEALGGAGQRSLVVSAAWGRSDQQPFLLGELPRIEAVVPASPSPAGTITIQGRAFGPQAAGHLELVAVYATADPTAPGNTTVPAVLSWTDTEIQAQLPDLPGLRTTGPRDVVVTSEWGASRSDQHSRILIESRASITNWTRLEPHARTSDLQAGLQQGLQAQVYDALWLLGRQWQMLELHGTDAGSPVTARVDGTATPLARWRPRGGQPGDVPAGTPLEAVVERETVIPAPAPSGPTFSDLRLAAESGLHLLRLIEAELDDGPRSGDYRARFRNEYPLRRPSGGAALDAGSQRFLTVAAGRVPDGARIYADFQSVLDSPPRLPRRPPIDDRDRDEVISALRRWYAWCAGLISAPVGSTGSGWDRQRMEYSFTAGSGDVVLAAPEHDGGHLDWYSFVRRTPGAGVSLGSPRPDRRPVAFTRTAVPNGVSFPGMPVPRWWELEDRVVDFGAVAAEPSDLLKLVLVEFATVFGNDWFTVPLDAMPVGSLLTLGSVKVTDSFGVTSTLAPFGDGSGTDWRMFELTREDGTADAGNSMLLLDTLPTTAESDPIEDVVLLRDELANMAWAVEKTVESRTGRPVDRHEEEVTGRGDQPPVDQEALRRYLLQTAVPRNWIPLLPKFDRDTTGAVRRRWLARGAMRDPAGGPAIRPVGRLLEPGTALDIFDEEVPRAGARVRRLWTYGRSLDGRTHLWRGRRKGPGRGEGSSGLSFDSTRT</sequence>
<feature type="domain" description="IPT/TIG" evidence="2">
    <location>
        <begin position="4"/>
        <end position="96"/>
    </location>
</feature>
<accession>A0ABS2AHK4</accession>
<feature type="compositionally biased region" description="Basic residues" evidence="1">
    <location>
        <begin position="848"/>
        <end position="857"/>
    </location>
</feature>